<gene>
    <name evidence="1" type="ORF">Tci_854951</name>
</gene>
<name>A0A699RK45_TANCI</name>
<evidence type="ECO:0000313" key="1">
    <source>
        <dbReference type="EMBL" id="GFC82981.1"/>
    </source>
</evidence>
<reference evidence="1" key="1">
    <citation type="journal article" date="2019" name="Sci. Rep.">
        <title>Draft genome of Tanacetum cinerariifolium, the natural source of mosquito coil.</title>
        <authorList>
            <person name="Yamashiro T."/>
            <person name="Shiraishi A."/>
            <person name="Satake H."/>
            <person name="Nakayama K."/>
        </authorList>
    </citation>
    <scope>NUCLEOTIDE SEQUENCE</scope>
</reference>
<accession>A0A699RK45</accession>
<sequence length="221" mass="25446">KLPIPIADGKMKEANYQGLQLEGYDNVRKQFVTTAINNHIGSDTEVQMGNYDAAKRAFTYEWEAELLPGTKTKNKRVLRFIDATHYAEDYYESQNGTDAGCSRAMIERPTCFAGQGVFDRELPNEAMLPGLRRKRSLEIARSDEFLDRVIAKRGLVGYLNNAKWVKLLHALVAHYSLIKECQVKLVWEEEYSDRLLRIDENTEYLFDYYDQAMEAMITGKP</sequence>
<proteinExistence type="predicted"/>
<comment type="caution">
    <text evidence="1">The sequence shown here is derived from an EMBL/GenBank/DDBJ whole genome shotgun (WGS) entry which is preliminary data.</text>
</comment>
<dbReference type="InterPro" id="IPR011473">
    <property type="entry name" value="DUF1579"/>
</dbReference>
<dbReference type="Pfam" id="PF07617">
    <property type="entry name" value="DUF1579"/>
    <property type="match status" value="1"/>
</dbReference>
<protein>
    <submittedName>
        <fullName evidence="1">Uncharacterized protein</fullName>
    </submittedName>
</protein>
<feature type="non-terminal residue" evidence="1">
    <location>
        <position position="221"/>
    </location>
</feature>
<feature type="non-terminal residue" evidence="1">
    <location>
        <position position="1"/>
    </location>
</feature>
<dbReference type="EMBL" id="BKCJ011087182">
    <property type="protein sequence ID" value="GFC82981.1"/>
    <property type="molecule type" value="Genomic_DNA"/>
</dbReference>
<dbReference type="AlphaFoldDB" id="A0A699RK45"/>
<organism evidence="1">
    <name type="scientific">Tanacetum cinerariifolium</name>
    <name type="common">Dalmatian daisy</name>
    <name type="synonym">Chrysanthemum cinerariifolium</name>
    <dbReference type="NCBI Taxonomy" id="118510"/>
    <lineage>
        <taxon>Eukaryota</taxon>
        <taxon>Viridiplantae</taxon>
        <taxon>Streptophyta</taxon>
        <taxon>Embryophyta</taxon>
        <taxon>Tracheophyta</taxon>
        <taxon>Spermatophyta</taxon>
        <taxon>Magnoliopsida</taxon>
        <taxon>eudicotyledons</taxon>
        <taxon>Gunneridae</taxon>
        <taxon>Pentapetalae</taxon>
        <taxon>asterids</taxon>
        <taxon>campanulids</taxon>
        <taxon>Asterales</taxon>
        <taxon>Asteraceae</taxon>
        <taxon>Asteroideae</taxon>
        <taxon>Anthemideae</taxon>
        <taxon>Anthemidinae</taxon>
        <taxon>Tanacetum</taxon>
    </lineage>
</organism>